<accession>X1VI17</accession>
<evidence type="ECO:0000313" key="1">
    <source>
        <dbReference type="EMBL" id="GAJ18212.1"/>
    </source>
</evidence>
<comment type="caution">
    <text evidence="1">The sequence shown here is derived from an EMBL/GenBank/DDBJ whole genome shotgun (WGS) entry which is preliminary data.</text>
</comment>
<feature type="non-terminal residue" evidence="1">
    <location>
        <position position="139"/>
    </location>
</feature>
<reference evidence="1" key="1">
    <citation type="journal article" date="2014" name="Front. Microbiol.">
        <title>High frequency of phylogenetically diverse reductive dehalogenase-homologous genes in deep subseafloor sedimentary metagenomes.</title>
        <authorList>
            <person name="Kawai M."/>
            <person name="Futagami T."/>
            <person name="Toyoda A."/>
            <person name="Takaki Y."/>
            <person name="Nishi S."/>
            <person name="Hori S."/>
            <person name="Arai W."/>
            <person name="Tsubouchi T."/>
            <person name="Morono Y."/>
            <person name="Uchiyama I."/>
            <person name="Ito T."/>
            <person name="Fujiyama A."/>
            <person name="Inagaki F."/>
            <person name="Takami H."/>
        </authorList>
    </citation>
    <scope>NUCLEOTIDE SEQUENCE</scope>
    <source>
        <strain evidence="1">Expedition CK06-06</strain>
    </source>
</reference>
<organism evidence="1">
    <name type="scientific">marine sediment metagenome</name>
    <dbReference type="NCBI Taxonomy" id="412755"/>
    <lineage>
        <taxon>unclassified sequences</taxon>
        <taxon>metagenomes</taxon>
        <taxon>ecological metagenomes</taxon>
    </lineage>
</organism>
<dbReference type="EMBL" id="BARW01037799">
    <property type="protein sequence ID" value="GAJ18212.1"/>
    <property type="molecule type" value="Genomic_DNA"/>
</dbReference>
<protein>
    <submittedName>
        <fullName evidence="1">Uncharacterized protein</fullName>
    </submittedName>
</protein>
<sequence>MTNIFGRRATGQFKEVLVDEDGRLLTIDTGEHTNPRRYEKDNGFVSAPIPVAVALTAVQVWAAGVACVRNPSDVPANGRTVGNITTVYTMELRNPDAAVQTAWLETTGDVVVSIVYELNANDSLIIDFPAGKTFGDMDL</sequence>
<proteinExistence type="predicted"/>
<name>X1VI17_9ZZZZ</name>
<dbReference type="AlphaFoldDB" id="X1VI17"/>
<gene>
    <name evidence="1" type="ORF">S12H4_58251</name>
</gene>